<sequence>MLFFIMGLIVFSSSHAQEKKFWLDFEVEQTFGLNQWFDNEDINKGLRKNRTTDLKSRINFLISRNIGVYSDLSISLYSYNKDYKSANYLNEFDLNSYYLSSDYFSESDDNPGAKLTIGAFYKFRFKKFDLVPHLGFGLEDLYVPSASYTVKEHNSNAMYNVRYIWLPDDDNFVSDKNIITALQLTSSYKLTNTTSLTLGINYRLRLTKPKFKAVTTDYYDGSVVDEIEIKGKNMHSLGISLGVSFGWGK</sequence>
<protein>
    <recommendedName>
        <fullName evidence="2">Outer membrane protein beta-barrel domain-containing protein</fullName>
    </recommendedName>
</protein>
<dbReference type="EMBL" id="FLUM01000001">
    <property type="protein sequence ID" value="SBV97836.1"/>
    <property type="molecule type" value="Genomic_DNA"/>
</dbReference>
<organism evidence="1">
    <name type="scientific">uncultured Dysgonomonas sp</name>
    <dbReference type="NCBI Taxonomy" id="206096"/>
    <lineage>
        <taxon>Bacteria</taxon>
        <taxon>Pseudomonadati</taxon>
        <taxon>Bacteroidota</taxon>
        <taxon>Bacteroidia</taxon>
        <taxon>Bacteroidales</taxon>
        <taxon>Dysgonomonadaceae</taxon>
        <taxon>Dysgonomonas</taxon>
        <taxon>environmental samples</taxon>
    </lineage>
</organism>
<evidence type="ECO:0000313" key="1">
    <source>
        <dbReference type="EMBL" id="SBV97836.1"/>
    </source>
</evidence>
<proteinExistence type="predicted"/>
<dbReference type="AlphaFoldDB" id="A0A212JEI7"/>
<evidence type="ECO:0008006" key="2">
    <source>
        <dbReference type="Google" id="ProtNLM"/>
    </source>
</evidence>
<accession>A0A212JEI7</accession>
<name>A0A212JEI7_9BACT</name>
<gene>
    <name evidence="1" type="ORF">KL86DYS1_12013</name>
</gene>
<reference evidence="1" key="1">
    <citation type="submission" date="2016-04" db="EMBL/GenBank/DDBJ databases">
        <authorList>
            <person name="Evans L.H."/>
            <person name="Alamgir A."/>
            <person name="Owens N."/>
            <person name="Weber N.D."/>
            <person name="Virtaneva K."/>
            <person name="Barbian K."/>
            <person name="Babar A."/>
            <person name="Rosenke K."/>
        </authorList>
    </citation>
    <scope>NUCLEOTIDE SEQUENCE</scope>
    <source>
        <strain evidence="1">86-1</strain>
    </source>
</reference>